<evidence type="ECO:0000313" key="4">
    <source>
        <dbReference type="EMBL" id="KAI9637682.1"/>
    </source>
</evidence>
<feature type="domain" description="EamA" evidence="3">
    <location>
        <begin position="155"/>
        <end position="270"/>
    </location>
</feature>
<dbReference type="Proteomes" id="UP001164286">
    <property type="component" value="Unassembled WGS sequence"/>
</dbReference>
<comment type="caution">
    <text evidence="4">The sequence shown here is derived from an EMBL/GenBank/DDBJ whole genome shotgun (WGS) entry which is preliminary data.</text>
</comment>
<keyword evidence="1" id="KW-1133">Transmembrane helix</keyword>
<keyword evidence="1" id="KW-0472">Membrane</keyword>
<protein>
    <recommendedName>
        <fullName evidence="3">EamA domain-containing protein</fullName>
    </recommendedName>
</protein>
<evidence type="ECO:0000256" key="1">
    <source>
        <dbReference type="SAM" id="Phobius"/>
    </source>
</evidence>
<dbReference type="AlphaFoldDB" id="A0AA38HAJ1"/>
<feature type="transmembrane region" description="Helical" evidence="1">
    <location>
        <begin position="205"/>
        <end position="225"/>
    </location>
</feature>
<reference evidence="4" key="1">
    <citation type="journal article" date="2022" name="G3 (Bethesda)">
        <title>High quality genome of the basidiomycete yeast Dioszegia hungarica PDD-24b-2 isolated from cloud water.</title>
        <authorList>
            <person name="Jarrige D."/>
            <person name="Haridas S."/>
            <person name="Bleykasten-Grosshans C."/>
            <person name="Joly M."/>
            <person name="Nadalig T."/>
            <person name="Sancelme M."/>
            <person name="Vuilleumier S."/>
            <person name="Grigoriev I.V."/>
            <person name="Amato P."/>
            <person name="Bringel F."/>
        </authorList>
    </citation>
    <scope>NUCLEOTIDE SEQUENCE</scope>
    <source>
        <strain evidence="4">PDD-24b-2</strain>
    </source>
</reference>
<keyword evidence="2" id="KW-0732">Signal</keyword>
<feature type="transmembrane region" description="Helical" evidence="1">
    <location>
        <begin position="42"/>
        <end position="62"/>
    </location>
</feature>
<keyword evidence="5" id="KW-1185">Reference proteome</keyword>
<dbReference type="GeneID" id="77727715"/>
<feature type="transmembrane region" description="Helical" evidence="1">
    <location>
        <begin position="260"/>
        <end position="283"/>
    </location>
</feature>
<evidence type="ECO:0000259" key="3">
    <source>
        <dbReference type="Pfam" id="PF00892"/>
    </source>
</evidence>
<keyword evidence="1" id="KW-0812">Transmembrane</keyword>
<name>A0AA38HAJ1_9TREE</name>
<dbReference type="InterPro" id="IPR037185">
    <property type="entry name" value="EmrE-like"/>
</dbReference>
<dbReference type="InterPro" id="IPR000620">
    <property type="entry name" value="EamA_dom"/>
</dbReference>
<feature type="transmembrane region" description="Helical" evidence="1">
    <location>
        <begin position="141"/>
        <end position="165"/>
    </location>
</feature>
<feature type="transmembrane region" description="Helical" evidence="1">
    <location>
        <begin position="172"/>
        <end position="193"/>
    </location>
</feature>
<accession>A0AA38HAJ1</accession>
<evidence type="ECO:0000313" key="5">
    <source>
        <dbReference type="Proteomes" id="UP001164286"/>
    </source>
</evidence>
<feature type="transmembrane region" description="Helical" evidence="1">
    <location>
        <begin position="99"/>
        <end position="121"/>
    </location>
</feature>
<dbReference type="GO" id="GO:0016020">
    <property type="term" value="C:membrane"/>
    <property type="evidence" value="ECO:0007669"/>
    <property type="project" value="InterPro"/>
</dbReference>
<feature type="signal peptide" evidence="2">
    <location>
        <begin position="1"/>
        <end position="28"/>
    </location>
</feature>
<gene>
    <name evidence="4" type="ORF">MKK02DRAFT_32471</name>
</gene>
<sequence>MASLIQRYAGALLALLASLIFSLMNAQAQTCMRHGVSPGQVAFGRMLITVPLVTVYLMYIYLNWPPSYFKQLDPRKHAAQDGASNALDSAATIIDRNPALAACLIWLRSILTSIGLCFSFASMQLTSSLAVIRVVQSPFIFGAGVSEVPATRAAGFLFLVLIRFLGSGPDPLIMTLAYSIACLFVSPWFIFLGGETRGAVDGRKIYIDLLVLAAPGLFAQMYMVTAMQKETGETVSVALYAQIPFTVLVQSLLVGEGPGMLQVLGMAIIVSFGVWAIQLHLVLSLSEPRLRNRTSESWQNKVLCRQAAQEDVYMPLPSLDAEEQVIRPAQ</sequence>
<dbReference type="RefSeq" id="XP_052947459.1">
    <property type="nucleotide sequence ID" value="XM_053088510.1"/>
</dbReference>
<dbReference type="Pfam" id="PF00892">
    <property type="entry name" value="EamA"/>
    <property type="match status" value="1"/>
</dbReference>
<organism evidence="4 5">
    <name type="scientific">Dioszegia hungarica</name>
    <dbReference type="NCBI Taxonomy" id="4972"/>
    <lineage>
        <taxon>Eukaryota</taxon>
        <taxon>Fungi</taxon>
        <taxon>Dikarya</taxon>
        <taxon>Basidiomycota</taxon>
        <taxon>Agaricomycotina</taxon>
        <taxon>Tremellomycetes</taxon>
        <taxon>Tremellales</taxon>
        <taxon>Bulleribasidiaceae</taxon>
        <taxon>Dioszegia</taxon>
    </lineage>
</organism>
<dbReference type="EMBL" id="JAKWFO010000004">
    <property type="protein sequence ID" value="KAI9637682.1"/>
    <property type="molecule type" value="Genomic_DNA"/>
</dbReference>
<dbReference type="SUPFAM" id="SSF103481">
    <property type="entry name" value="Multidrug resistance efflux transporter EmrE"/>
    <property type="match status" value="1"/>
</dbReference>
<evidence type="ECO:0000256" key="2">
    <source>
        <dbReference type="SAM" id="SignalP"/>
    </source>
</evidence>
<proteinExistence type="predicted"/>
<feature type="chain" id="PRO_5041393715" description="EamA domain-containing protein" evidence="2">
    <location>
        <begin position="29"/>
        <end position="330"/>
    </location>
</feature>